<evidence type="ECO:0000313" key="1">
    <source>
        <dbReference type="EnsemblPlants" id="ORUFI04G13410.1"/>
    </source>
</evidence>
<dbReference type="Proteomes" id="UP000008022">
    <property type="component" value="Unassembled WGS sequence"/>
</dbReference>
<keyword evidence="2" id="KW-1185">Reference proteome</keyword>
<name>A0A0E0P910_ORYRU</name>
<sequence length="119" mass="13114">MVLAHQQKIVLKHIKANHAQAFKLYTYTAIPGGPGNGGKLNVAPLLPSDGSRWMWRFLPTGAIVLLRQGTWRGVRVRWLGLASSGMAAWLRRQRSAEVEVAKSCARVAIQGQDEKRQAG</sequence>
<evidence type="ECO:0000313" key="2">
    <source>
        <dbReference type="Proteomes" id="UP000008022"/>
    </source>
</evidence>
<protein>
    <submittedName>
        <fullName evidence="1">Uncharacterized protein</fullName>
    </submittedName>
</protein>
<dbReference type="OMA" id="RWMWRFL"/>
<organism evidence="1 2">
    <name type="scientific">Oryza rufipogon</name>
    <name type="common">Brownbeard rice</name>
    <name type="synonym">Asian wild rice</name>
    <dbReference type="NCBI Taxonomy" id="4529"/>
    <lineage>
        <taxon>Eukaryota</taxon>
        <taxon>Viridiplantae</taxon>
        <taxon>Streptophyta</taxon>
        <taxon>Embryophyta</taxon>
        <taxon>Tracheophyta</taxon>
        <taxon>Spermatophyta</taxon>
        <taxon>Magnoliopsida</taxon>
        <taxon>Liliopsida</taxon>
        <taxon>Poales</taxon>
        <taxon>Poaceae</taxon>
        <taxon>BOP clade</taxon>
        <taxon>Oryzoideae</taxon>
        <taxon>Oryzeae</taxon>
        <taxon>Oryzinae</taxon>
        <taxon>Oryza</taxon>
    </lineage>
</organism>
<dbReference type="EnsemblPlants" id="ORUFI04G13410.1">
    <property type="protein sequence ID" value="ORUFI04G13410.1"/>
    <property type="gene ID" value="ORUFI04G13410"/>
</dbReference>
<dbReference type="HOGENOM" id="CLU_2030387_0_0_1"/>
<reference evidence="2" key="1">
    <citation type="submission" date="2013-06" db="EMBL/GenBank/DDBJ databases">
        <authorList>
            <person name="Zhao Q."/>
        </authorList>
    </citation>
    <scope>NUCLEOTIDE SEQUENCE</scope>
    <source>
        <strain evidence="2">cv. W1943</strain>
    </source>
</reference>
<reference evidence="1" key="2">
    <citation type="submission" date="2015-06" db="UniProtKB">
        <authorList>
            <consortium name="EnsemblPlants"/>
        </authorList>
    </citation>
    <scope>IDENTIFICATION</scope>
</reference>
<accession>A0A0E0P910</accession>
<proteinExistence type="predicted"/>
<dbReference type="AlphaFoldDB" id="A0A0E0P910"/>
<dbReference type="Gramene" id="ORUFI04G13410.1">
    <property type="protein sequence ID" value="ORUFI04G13410.1"/>
    <property type="gene ID" value="ORUFI04G13410"/>
</dbReference>